<dbReference type="GO" id="GO:0030170">
    <property type="term" value="F:pyridoxal phosphate binding"/>
    <property type="evidence" value="ECO:0007669"/>
    <property type="project" value="InterPro"/>
</dbReference>
<dbReference type="PIRSF" id="PIRSF000521">
    <property type="entry name" value="Transaminase_4ab_Lys_Orn"/>
    <property type="match status" value="1"/>
</dbReference>
<evidence type="ECO:0000313" key="7">
    <source>
        <dbReference type="EMBL" id="PMP67152.1"/>
    </source>
</evidence>
<gene>
    <name evidence="7" type="ORF">C0189_03720</name>
</gene>
<dbReference type="Gene3D" id="3.40.640.10">
    <property type="entry name" value="Type I PLP-dependent aspartate aminotransferase-like (Major domain)"/>
    <property type="match status" value="1"/>
</dbReference>
<dbReference type="EMBL" id="PNIL01000055">
    <property type="protein sequence ID" value="PMP67152.1"/>
    <property type="molecule type" value="Genomic_DNA"/>
</dbReference>
<evidence type="ECO:0000256" key="3">
    <source>
        <dbReference type="ARBA" id="ARBA00022576"/>
    </source>
</evidence>
<comment type="similarity">
    <text evidence="2 6">Belongs to the class-III pyridoxal-phosphate-dependent aminotransferase family.</text>
</comment>
<dbReference type="PANTHER" id="PTHR11986">
    <property type="entry name" value="AMINOTRANSFERASE CLASS III"/>
    <property type="match status" value="1"/>
</dbReference>
<evidence type="ECO:0000256" key="6">
    <source>
        <dbReference type="RuleBase" id="RU003560"/>
    </source>
</evidence>
<accession>A0A2J6WE22</accession>
<dbReference type="InterPro" id="IPR005814">
    <property type="entry name" value="Aminotrans_3"/>
</dbReference>
<comment type="caution">
    <text evidence="7">The sequence shown here is derived from an EMBL/GenBank/DDBJ whole genome shotgun (WGS) entry which is preliminary data.</text>
</comment>
<keyword evidence="4" id="KW-0808">Transferase</keyword>
<comment type="cofactor">
    <cofactor evidence="1">
        <name>pyridoxal 5'-phosphate</name>
        <dbReference type="ChEBI" id="CHEBI:597326"/>
    </cofactor>
</comment>
<dbReference type="InterPro" id="IPR015421">
    <property type="entry name" value="PyrdxlP-dep_Trfase_major"/>
</dbReference>
<dbReference type="InterPro" id="IPR015422">
    <property type="entry name" value="PyrdxlP-dep_Trfase_small"/>
</dbReference>
<dbReference type="PANTHER" id="PTHR11986:SF58">
    <property type="entry name" value="LEUCINE_METHIONINE RACEMASE"/>
    <property type="match status" value="1"/>
</dbReference>
<evidence type="ECO:0000256" key="2">
    <source>
        <dbReference type="ARBA" id="ARBA00008954"/>
    </source>
</evidence>
<keyword evidence="5 6" id="KW-0663">Pyridoxal phosphate</keyword>
<dbReference type="GO" id="GO:0042802">
    <property type="term" value="F:identical protein binding"/>
    <property type="evidence" value="ECO:0007669"/>
    <property type="project" value="TreeGrafter"/>
</dbReference>
<dbReference type="CDD" id="cd00610">
    <property type="entry name" value="OAT_like"/>
    <property type="match status" value="1"/>
</dbReference>
<evidence type="ECO:0000256" key="1">
    <source>
        <dbReference type="ARBA" id="ARBA00001933"/>
    </source>
</evidence>
<dbReference type="PROSITE" id="PS00600">
    <property type="entry name" value="AA_TRANSFER_CLASS_3"/>
    <property type="match status" value="1"/>
</dbReference>
<dbReference type="GO" id="GO:0008483">
    <property type="term" value="F:transaminase activity"/>
    <property type="evidence" value="ECO:0007669"/>
    <property type="project" value="UniProtKB-KW"/>
</dbReference>
<protein>
    <submittedName>
        <fullName evidence="7">4-aminobutyrate--2-oxoglutarate transaminase</fullName>
    </submittedName>
</protein>
<proteinExistence type="inferred from homology"/>
<dbReference type="Proteomes" id="UP000237040">
    <property type="component" value="Unassembled WGS sequence"/>
</dbReference>
<reference evidence="7 8" key="1">
    <citation type="submission" date="2018-01" db="EMBL/GenBank/DDBJ databases">
        <title>Metagenomic assembled genomes from two thermal pools in the Uzon Caldera, Kamchatka, Russia.</title>
        <authorList>
            <person name="Wilkins L."/>
            <person name="Ettinger C."/>
        </authorList>
    </citation>
    <scope>NUCLEOTIDE SEQUENCE [LARGE SCALE GENOMIC DNA]</scope>
    <source>
        <strain evidence="7">ZAV-07</strain>
    </source>
</reference>
<dbReference type="Pfam" id="PF00202">
    <property type="entry name" value="Aminotran_3"/>
    <property type="match status" value="1"/>
</dbReference>
<name>A0A2J6WE22_9BACT</name>
<evidence type="ECO:0000256" key="5">
    <source>
        <dbReference type="ARBA" id="ARBA00022898"/>
    </source>
</evidence>
<dbReference type="InterPro" id="IPR015424">
    <property type="entry name" value="PyrdxlP-dep_Trfase"/>
</dbReference>
<evidence type="ECO:0000313" key="8">
    <source>
        <dbReference type="Proteomes" id="UP000237040"/>
    </source>
</evidence>
<keyword evidence="3" id="KW-0032">Aminotransferase</keyword>
<dbReference type="Gene3D" id="3.90.1150.10">
    <property type="entry name" value="Aspartate Aminotransferase, domain 1"/>
    <property type="match status" value="1"/>
</dbReference>
<dbReference type="AlphaFoldDB" id="A0A2J6WE22"/>
<dbReference type="InterPro" id="IPR049704">
    <property type="entry name" value="Aminotrans_3_PPA_site"/>
</dbReference>
<dbReference type="InterPro" id="IPR050103">
    <property type="entry name" value="Class-III_PLP-dep_AT"/>
</dbReference>
<dbReference type="RefSeq" id="WP_416084384.1">
    <property type="nucleotide sequence ID" value="NZ_JBNARP010000012.1"/>
</dbReference>
<sequence length="435" mass="47914">MGSILIKTEIPGPKSREIQKKKESYVASPLEPLAPFFIARGEGAVVEDVDGNRFLDFTGGWGCLVVGYSPKPIIEAVQKQVENYIHTDFTSIPYEPYAELAKMIAERAPGNYEKAVAFFNSGAEAVENAVKIARGYTKRRAVVVFDGAFHGRTLLTMTMTHRPMPYKYIFGSAPDVYRIPRPNVHRNKYTPKDFERLLLDTVAPDDVAAVVIEPIQGEGGFNIPQPGLLEEIRRVTEKYGILFVADEVQSGYGRTGKFFAVENWGVVPDLISLGKSIAAGFPLSAVVGNKKIFDSLPKGSIGSTFGGNPVACVAGIEVIKMIEREKLLDRAVHLGKIIRERFEEFQKKYPAVKEVRGVGAMQAIEFIKDHDTWEPDAETCQAVIQEALKNGVVLAGAGLHKNIIRLLIPLVITEEQLKEGLDVLDKAIETVTKGK</sequence>
<dbReference type="SUPFAM" id="SSF53383">
    <property type="entry name" value="PLP-dependent transferases"/>
    <property type="match status" value="1"/>
</dbReference>
<organism evidence="7 8">
    <name type="scientific">Caldisericum exile</name>
    <dbReference type="NCBI Taxonomy" id="693075"/>
    <lineage>
        <taxon>Bacteria</taxon>
        <taxon>Pseudomonadati</taxon>
        <taxon>Caldisericota/Cryosericota group</taxon>
        <taxon>Caldisericota</taxon>
        <taxon>Caldisericia</taxon>
        <taxon>Caldisericales</taxon>
        <taxon>Caldisericaceae</taxon>
        <taxon>Caldisericum</taxon>
    </lineage>
</organism>
<dbReference type="FunFam" id="3.40.640.10:FF:000013">
    <property type="entry name" value="4-aminobutyrate aminotransferase"/>
    <property type="match status" value="1"/>
</dbReference>
<evidence type="ECO:0000256" key="4">
    <source>
        <dbReference type="ARBA" id="ARBA00022679"/>
    </source>
</evidence>